<feature type="signal peptide" evidence="1">
    <location>
        <begin position="1"/>
        <end position="21"/>
    </location>
</feature>
<evidence type="ECO:0000256" key="1">
    <source>
        <dbReference type="SAM" id="SignalP"/>
    </source>
</evidence>
<proteinExistence type="predicted"/>
<gene>
    <name evidence="2" type="ORF">V1478_006415</name>
</gene>
<dbReference type="EMBL" id="JAUDFV010000132">
    <property type="protein sequence ID" value="KAL2728783.1"/>
    <property type="molecule type" value="Genomic_DNA"/>
</dbReference>
<protein>
    <submittedName>
        <fullName evidence="2">Uncharacterized protein</fullName>
    </submittedName>
</protein>
<accession>A0ABD2B7T7</accession>
<name>A0ABD2B7T7_VESSQ</name>
<reference evidence="2 3" key="1">
    <citation type="journal article" date="2024" name="Ann. Entomol. Soc. Am.">
        <title>Genomic analyses of the southern and eastern yellowjacket wasps (Hymenoptera: Vespidae) reveal evolutionary signatures of social life.</title>
        <authorList>
            <person name="Catto M.A."/>
            <person name="Caine P.B."/>
            <person name="Orr S.E."/>
            <person name="Hunt B.G."/>
            <person name="Goodisman M.A.D."/>
        </authorList>
    </citation>
    <scope>NUCLEOTIDE SEQUENCE [LARGE SCALE GENOMIC DNA]</scope>
    <source>
        <strain evidence="2">233</strain>
        <tissue evidence="2">Head and thorax</tissue>
    </source>
</reference>
<organism evidence="2 3">
    <name type="scientific">Vespula squamosa</name>
    <name type="common">Southern yellow jacket</name>
    <name type="synonym">Wasp</name>
    <dbReference type="NCBI Taxonomy" id="30214"/>
    <lineage>
        <taxon>Eukaryota</taxon>
        <taxon>Metazoa</taxon>
        <taxon>Ecdysozoa</taxon>
        <taxon>Arthropoda</taxon>
        <taxon>Hexapoda</taxon>
        <taxon>Insecta</taxon>
        <taxon>Pterygota</taxon>
        <taxon>Neoptera</taxon>
        <taxon>Endopterygota</taxon>
        <taxon>Hymenoptera</taxon>
        <taxon>Apocrita</taxon>
        <taxon>Aculeata</taxon>
        <taxon>Vespoidea</taxon>
        <taxon>Vespidae</taxon>
        <taxon>Vespinae</taxon>
        <taxon>Vespula</taxon>
    </lineage>
</organism>
<keyword evidence="1" id="KW-0732">Signal</keyword>
<sequence length="146" mass="16006">MGKTILITSLILSIVIVMASSLDSPQELEFLTRKLAQTTEKKPKIYDDAKSPELVVYLLKRLSKGNTSKSSGNENPVVNSNTDNNNIDCQCKCGIKKNAGLSDDILGYSDDPMETHGNIITAPKRKKSFSCAPDSFWDGSKCAQYI</sequence>
<dbReference type="Proteomes" id="UP001607302">
    <property type="component" value="Unassembled WGS sequence"/>
</dbReference>
<comment type="caution">
    <text evidence="2">The sequence shown here is derived from an EMBL/GenBank/DDBJ whole genome shotgun (WGS) entry which is preliminary data.</text>
</comment>
<feature type="chain" id="PRO_5044745915" evidence="1">
    <location>
        <begin position="22"/>
        <end position="146"/>
    </location>
</feature>
<evidence type="ECO:0000313" key="2">
    <source>
        <dbReference type="EMBL" id="KAL2728783.1"/>
    </source>
</evidence>
<keyword evidence="3" id="KW-1185">Reference proteome</keyword>
<dbReference type="AlphaFoldDB" id="A0ABD2B7T7"/>
<evidence type="ECO:0000313" key="3">
    <source>
        <dbReference type="Proteomes" id="UP001607302"/>
    </source>
</evidence>